<evidence type="ECO:0000313" key="2">
    <source>
        <dbReference type="Proteomes" id="UP000325672"/>
    </source>
</evidence>
<dbReference type="Pfam" id="PF01042">
    <property type="entry name" value="Ribonuc_L-PSP"/>
    <property type="match status" value="1"/>
</dbReference>
<proteinExistence type="predicted"/>
<dbReference type="AlphaFoldDB" id="A0A5N6SLT3"/>
<organism evidence="1 2">
    <name type="scientific">Aspergillus pseudotamarii</name>
    <dbReference type="NCBI Taxonomy" id="132259"/>
    <lineage>
        <taxon>Eukaryota</taxon>
        <taxon>Fungi</taxon>
        <taxon>Dikarya</taxon>
        <taxon>Ascomycota</taxon>
        <taxon>Pezizomycotina</taxon>
        <taxon>Eurotiomycetes</taxon>
        <taxon>Eurotiomycetidae</taxon>
        <taxon>Eurotiales</taxon>
        <taxon>Aspergillaceae</taxon>
        <taxon>Aspergillus</taxon>
        <taxon>Aspergillus subgen. Circumdati</taxon>
    </lineage>
</organism>
<accession>A0A5N6SLT3</accession>
<dbReference type="GO" id="GO:0005739">
    <property type="term" value="C:mitochondrion"/>
    <property type="evidence" value="ECO:0007669"/>
    <property type="project" value="TreeGrafter"/>
</dbReference>
<dbReference type="PANTHER" id="PTHR11803:SF22">
    <property type="entry name" value="ENDORIBONUCLEASE FAMILY PROTEIN BRT1, PUTATIVE (AFU_ORTHOLOGUE AFUA_5G03780)-RELATED"/>
    <property type="match status" value="1"/>
</dbReference>
<gene>
    <name evidence="1" type="ORF">BDV38DRAFT_285426</name>
</gene>
<dbReference type="Gene3D" id="3.30.1330.40">
    <property type="entry name" value="RutC-like"/>
    <property type="match status" value="1"/>
</dbReference>
<sequence length="56" mass="6364">MKVLKVNVFLSDMDNFAEMNSIYMQYWGDVTPCRTYAAVKALPLNTNMEIECIAAV</sequence>
<dbReference type="PANTHER" id="PTHR11803">
    <property type="entry name" value="2-IMINOBUTANOATE/2-IMINOPROPANOATE DEAMINASE RIDA"/>
    <property type="match status" value="1"/>
</dbReference>
<dbReference type="GO" id="GO:0005829">
    <property type="term" value="C:cytosol"/>
    <property type="evidence" value="ECO:0007669"/>
    <property type="project" value="TreeGrafter"/>
</dbReference>
<dbReference type="GO" id="GO:0019239">
    <property type="term" value="F:deaminase activity"/>
    <property type="evidence" value="ECO:0007669"/>
    <property type="project" value="TreeGrafter"/>
</dbReference>
<keyword evidence="2" id="KW-1185">Reference proteome</keyword>
<reference evidence="1 2" key="1">
    <citation type="submission" date="2019-04" db="EMBL/GenBank/DDBJ databases">
        <title>Friends and foes A comparative genomics study of 23 Aspergillus species from section Flavi.</title>
        <authorList>
            <consortium name="DOE Joint Genome Institute"/>
            <person name="Kjaerbolling I."/>
            <person name="Vesth T."/>
            <person name="Frisvad J.C."/>
            <person name="Nybo J.L."/>
            <person name="Theobald S."/>
            <person name="Kildgaard S."/>
            <person name="Isbrandt T."/>
            <person name="Kuo A."/>
            <person name="Sato A."/>
            <person name="Lyhne E.K."/>
            <person name="Kogle M.E."/>
            <person name="Wiebenga A."/>
            <person name="Kun R.S."/>
            <person name="Lubbers R.J."/>
            <person name="Makela M.R."/>
            <person name="Barry K."/>
            <person name="Chovatia M."/>
            <person name="Clum A."/>
            <person name="Daum C."/>
            <person name="Haridas S."/>
            <person name="He G."/>
            <person name="LaButti K."/>
            <person name="Lipzen A."/>
            <person name="Mondo S."/>
            <person name="Riley R."/>
            <person name="Salamov A."/>
            <person name="Simmons B.A."/>
            <person name="Magnuson J.K."/>
            <person name="Henrissat B."/>
            <person name="Mortensen U.H."/>
            <person name="Larsen T.O."/>
            <person name="Devries R.P."/>
            <person name="Grigoriev I.V."/>
            <person name="Machida M."/>
            <person name="Baker S.E."/>
            <person name="Andersen M.R."/>
        </authorList>
    </citation>
    <scope>NUCLEOTIDE SEQUENCE [LARGE SCALE GENOMIC DNA]</scope>
    <source>
        <strain evidence="1 2">CBS 117625</strain>
    </source>
</reference>
<dbReference type="SUPFAM" id="SSF55298">
    <property type="entry name" value="YjgF-like"/>
    <property type="match status" value="1"/>
</dbReference>
<dbReference type="OrthoDB" id="309640at2759"/>
<dbReference type="Proteomes" id="UP000325672">
    <property type="component" value="Unassembled WGS sequence"/>
</dbReference>
<evidence type="ECO:0000313" key="1">
    <source>
        <dbReference type="EMBL" id="KAE8134849.1"/>
    </source>
</evidence>
<protein>
    <submittedName>
        <fullName evidence="1">Endoribonuclease L-PSP/chorismate mutase-like protein</fullName>
    </submittedName>
</protein>
<dbReference type="InterPro" id="IPR006175">
    <property type="entry name" value="YjgF/YER057c/UK114"/>
</dbReference>
<dbReference type="CDD" id="cd00448">
    <property type="entry name" value="YjgF_YER057c_UK114_family"/>
    <property type="match status" value="1"/>
</dbReference>
<dbReference type="GeneID" id="43644694"/>
<name>A0A5N6SLT3_ASPPS</name>
<dbReference type="EMBL" id="ML743599">
    <property type="protein sequence ID" value="KAE8134849.1"/>
    <property type="molecule type" value="Genomic_DNA"/>
</dbReference>
<dbReference type="RefSeq" id="XP_031910912.1">
    <property type="nucleotide sequence ID" value="XM_032060484.1"/>
</dbReference>
<dbReference type="InterPro" id="IPR035959">
    <property type="entry name" value="RutC-like_sf"/>
</dbReference>